<dbReference type="Gene3D" id="2.60.120.330">
    <property type="entry name" value="B-lactam Antibiotic, Isopenicillin N Synthase, Chain"/>
    <property type="match status" value="1"/>
</dbReference>
<evidence type="ECO:0000313" key="6">
    <source>
        <dbReference type="Proteomes" id="UP000660262"/>
    </source>
</evidence>
<name>A0A830HFF9_9CHLO</name>
<reference evidence="5" key="1">
    <citation type="submission" date="2020-10" db="EMBL/GenBank/DDBJ databases">
        <title>Unveiling of a novel bifunctional photoreceptor, Dualchrome1, isolated from a cosmopolitan green alga.</title>
        <authorList>
            <person name="Suzuki S."/>
            <person name="Kawachi M."/>
        </authorList>
    </citation>
    <scope>NUCLEOTIDE SEQUENCE</scope>
    <source>
        <strain evidence="5">NIES 2893</strain>
    </source>
</reference>
<keyword evidence="2" id="KW-0223">Dioxygenase</keyword>
<evidence type="ECO:0000256" key="2">
    <source>
        <dbReference type="ARBA" id="ARBA00022964"/>
    </source>
</evidence>
<dbReference type="Proteomes" id="UP000660262">
    <property type="component" value="Unassembled WGS sequence"/>
</dbReference>
<evidence type="ECO:0000313" key="5">
    <source>
        <dbReference type="EMBL" id="GHP05472.1"/>
    </source>
</evidence>
<accession>A0A830HFF9</accession>
<protein>
    <recommendedName>
        <fullName evidence="4">Aspartyl/asparaginy/proline hydroxylase domain-containing protein</fullName>
    </recommendedName>
</protein>
<dbReference type="GO" id="GO:0051213">
    <property type="term" value="F:dioxygenase activity"/>
    <property type="evidence" value="ECO:0007669"/>
    <property type="project" value="UniProtKB-KW"/>
</dbReference>
<dbReference type="Pfam" id="PF05118">
    <property type="entry name" value="Asp_Arg_Hydrox"/>
    <property type="match status" value="1"/>
</dbReference>
<keyword evidence="6" id="KW-1185">Reference proteome</keyword>
<evidence type="ECO:0000256" key="1">
    <source>
        <dbReference type="ARBA" id="ARBA00007730"/>
    </source>
</evidence>
<dbReference type="InterPro" id="IPR007803">
    <property type="entry name" value="Asp/Arg/Pro-Hydrxlase"/>
</dbReference>
<evidence type="ECO:0000259" key="4">
    <source>
        <dbReference type="Pfam" id="PF05118"/>
    </source>
</evidence>
<feature type="domain" description="Aspartyl/asparaginy/proline hydroxylase" evidence="4">
    <location>
        <begin position="80"/>
        <end position="238"/>
    </location>
</feature>
<dbReference type="SUPFAM" id="SSF51197">
    <property type="entry name" value="Clavaminate synthase-like"/>
    <property type="match status" value="1"/>
</dbReference>
<organism evidence="5 6">
    <name type="scientific">Pycnococcus provasolii</name>
    <dbReference type="NCBI Taxonomy" id="41880"/>
    <lineage>
        <taxon>Eukaryota</taxon>
        <taxon>Viridiplantae</taxon>
        <taxon>Chlorophyta</taxon>
        <taxon>Pseudoscourfieldiophyceae</taxon>
        <taxon>Pseudoscourfieldiales</taxon>
        <taxon>Pycnococcaceae</taxon>
        <taxon>Pycnococcus</taxon>
    </lineage>
</organism>
<dbReference type="PANTHER" id="PTHR46332:SF5">
    <property type="entry name" value="ASPARTATE BETA-HYDROXYLASE DOMAIN CONTAINING 2"/>
    <property type="match status" value="1"/>
</dbReference>
<keyword evidence="3" id="KW-0560">Oxidoreductase</keyword>
<proteinExistence type="inferred from homology"/>
<dbReference type="AlphaFoldDB" id="A0A830HFF9"/>
<sequence length="293" mass="32400">MVMGAISSLLARYVIRVVEAINEEFPQNKAARVVDSLMNYVNGERLEQGMQSAGTFIRGLDAKAWHDPKDFPWLVKLAEAHEEIAAELDTVLADAEAAERKGTAVWAKAARAEAVAYGPNWRTLVLQDRGRWEPSNTQLFPKTTALLKKLKVPSSEVFLARQAPDTGIAAHTDECNYVLTAHVALRAPEGGLARMRVGDEWRPWVTGEACVFDGSFEHETHNGGEEDRHVIILRFFHPEITATERSALRLLFDCVDARGDAPDADVVRAARRALRARRKKTASKSKKASAGFG</sequence>
<dbReference type="InterPro" id="IPR027443">
    <property type="entry name" value="IPNS-like_sf"/>
</dbReference>
<dbReference type="InterPro" id="IPR051821">
    <property type="entry name" value="Asp/Asn_beta-hydroxylase"/>
</dbReference>
<dbReference type="GO" id="GO:0016020">
    <property type="term" value="C:membrane"/>
    <property type="evidence" value="ECO:0007669"/>
    <property type="project" value="TreeGrafter"/>
</dbReference>
<gene>
    <name evidence="5" type="ORF">PPROV_000422200</name>
</gene>
<dbReference type="OrthoDB" id="438431at2759"/>
<dbReference type="EMBL" id="BNJQ01000010">
    <property type="protein sequence ID" value="GHP05472.1"/>
    <property type="molecule type" value="Genomic_DNA"/>
</dbReference>
<evidence type="ECO:0000256" key="3">
    <source>
        <dbReference type="ARBA" id="ARBA00023002"/>
    </source>
</evidence>
<dbReference type="PANTHER" id="PTHR46332">
    <property type="entry name" value="ASPARTATE BETA-HYDROXYLASE DOMAIN-CONTAINING PROTEIN 2"/>
    <property type="match status" value="1"/>
</dbReference>
<comment type="similarity">
    <text evidence="1">Belongs to the aspartyl/asparaginyl beta-hydroxylase family.</text>
</comment>
<comment type="caution">
    <text evidence="5">The sequence shown here is derived from an EMBL/GenBank/DDBJ whole genome shotgun (WGS) entry which is preliminary data.</text>
</comment>